<dbReference type="Pfam" id="PF00096">
    <property type="entry name" value="zf-C2H2"/>
    <property type="match status" value="2"/>
</dbReference>
<dbReference type="AlphaFoldDB" id="A0ABD0K1F4"/>
<name>A0ABD0K1F4_9CAEN</name>
<sequence length="102" mass="11975">MQSSQLLSVSTVSRLGQLLRSDRNTARPGRPAKRHVCRNCGKGFTQDYNMIRHRRQCEGSFHLECSFCGKKFSRRDYYAAHLWKQHDARDTYSAHRESWPDT</sequence>
<comment type="caution">
    <text evidence="3">The sequence shown here is derived from an EMBL/GenBank/DDBJ whole genome shotgun (WGS) entry which is preliminary data.</text>
</comment>
<dbReference type="PROSITE" id="PS00028">
    <property type="entry name" value="ZINC_FINGER_C2H2_1"/>
    <property type="match status" value="1"/>
</dbReference>
<dbReference type="EMBL" id="JACVVK020000265">
    <property type="protein sequence ID" value="KAK7481235.1"/>
    <property type="molecule type" value="Genomic_DNA"/>
</dbReference>
<gene>
    <name evidence="3" type="ORF">BaRGS_00027495</name>
</gene>
<dbReference type="GO" id="GO:0008270">
    <property type="term" value="F:zinc ion binding"/>
    <property type="evidence" value="ECO:0007669"/>
    <property type="project" value="UniProtKB-KW"/>
</dbReference>
<dbReference type="SMART" id="SM00355">
    <property type="entry name" value="ZnF_C2H2"/>
    <property type="match status" value="2"/>
</dbReference>
<dbReference type="Gene3D" id="3.30.160.60">
    <property type="entry name" value="Classic Zinc Finger"/>
    <property type="match status" value="2"/>
</dbReference>
<keyword evidence="1" id="KW-0479">Metal-binding</keyword>
<keyword evidence="4" id="KW-1185">Reference proteome</keyword>
<dbReference type="InterPro" id="IPR036236">
    <property type="entry name" value="Znf_C2H2_sf"/>
</dbReference>
<proteinExistence type="predicted"/>
<feature type="domain" description="C2H2-type" evidence="2">
    <location>
        <begin position="63"/>
        <end position="91"/>
    </location>
</feature>
<reference evidence="3 4" key="1">
    <citation type="journal article" date="2023" name="Sci. Data">
        <title>Genome assembly of the Korean intertidal mud-creeper Batillaria attramentaria.</title>
        <authorList>
            <person name="Patra A.K."/>
            <person name="Ho P.T."/>
            <person name="Jun S."/>
            <person name="Lee S.J."/>
            <person name="Kim Y."/>
            <person name="Won Y.J."/>
        </authorList>
    </citation>
    <scope>NUCLEOTIDE SEQUENCE [LARGE SCALE GENOMIC DNA]</scope>
    <source>
        <strain evidence="3">Wonlab-2016</strain>
    </source>
</reference>
<evidence type="ECO:0000313" key="3">
    <source>
        <dbReference type="EMBL" id="KAK7481235.1"/>
    </source>
</evidence>
<evidence type="ECO:0000256" key="1">
    <source>
        <dbReference type="PROSITE-ProRule" id="PRU00042"/>
    </source>
</evidence>
<dbReference type="SUPFAM" id="SSF57667">
    <property type="entry name" value="beta-beta-alpha zinc fingers"/>
    <property type="match status" value="1"/>
</dbReference>
<protein>
    <recommendedName>
        <fullName evidence="2">C2H2-type domain-containing protein</fullName>
    </recommendedName>
</protein>
<keyword evidence="1" id="KW-0863">Zinc-finger</keyword>
<evidence type="ECO:0000259" key="2">
    <source>
        <dbReference type="PROSITE" id="PS50157"/>
    </source>
</evidence>
<keyword evidence="1" id="KW-0862">Zinc</keyword>
<organism evidence="3 4">
    <name type="scientific">Batillaria attramentaria</name>
    <dbReference type="NCBI Taxonomy" id="370345"/>
    <lineage>
        <taxon>Eukaryota</taxon>
        <taxon>Metazoa</taxon>
        <taxon>Spiralia</taxon>
        <taxon>Lophotrochozoa</taxon>
        <taxon>Mollusca</taxon>
        <taxon>Gastropoda</taxon>
        <taxon>Caenogastropoda</taxon>
        <taxon>Sorbeoconcha</taxon>
        <taxon>Cerithioidea</taxon>
        <taxon>Batillariidae</taxon>
        <taxon>Batillaria</taxon>
    </lineage>
</organism>
<feature type="domain" description="C2H2-type" evidence="2">
    <location>
        <begin position="35"/>
        <end position="62"/>
    </location>
</feature>
<dbReference type="PROSITE" id="PS50157">
    <property type="entry name" value="ZINC_FINGER_C2H2_2"/>
    <property type="match status" value="2"/>
</dbReference>
<dbReference type="Proteomes" id="UP001519460">
    <property type="component" value="Unassembled WGS sequence"/>
</dbReference>
<accession>A0ABD0K1F4</accession>
<dbReference type="InterPro" id="IPR013087">
    <property type="entry name" value="Znf_C2H2_type"/>
</dbReference>
<evidence type="ECO:0000313" key="4">
    <source>
        <dbReference type="Proteomes" id="UP001519460"/>
    </source>
</evidence>